<dbReference type="EMBL" id="CAJVQB010003136">
    <property type="protein sequence ID" value="CAG8598774.1"/>
    <property type="molecule type" value="Genomic_DNA"/>
</dbReference>
<keyword evidence="2" id="KW-1185">Reference proteome</keyword>
<gene>
    <name evidence="1" type="ORF">GMARGA_LOCUS6775</name>
</gene>
<reference evidence="1 2" key="1">
    <citation type="submission" date="2021-06" db="EMBL/GenBank/DDBJ databases">
        <authorList>
            <person name="Kallberg Y."/>
            <person name="Tangrot J."/>
            <person name="Rosling A."/>
        </authorList>
    </citation>
    <scope>NUCLEOTIDE SEQUENCE [LARGE SCALE GENOMIC DNA]</scope>
    <source>
        <strain evidence="1 2">120-4 pot B 10/14</strain>
    </source>
</reference>
<organism evidence="1 2">
    <name type="scientific">Gigaspora margarita</name>
    <dbReference type="NCBI Taxonomy" id="4874"/>
    <lineage>
        <taxon>Eukaryota</taxon>
        <taxon>Fungi</taxon>
        <taxon>Fungi incertae sedis</taxon>
        <taxon>Mucoromycota</taxon>
        <taxon>Glomeromycotina</taxon>
        <taxon>Glomeromycetes</taxon>
        <taxon>Diversisporales</taxon>
        <taxon>Gigasporaceae</taxon>
        <taxon>Gigaspora</taxon>
    </lineage>
</organism>
<sequence>MGNDQKNWKYFYNDLYDEKRFRSTSNLLIDEFEVFQLNQACIYNEKFISTIRV</sequence>
<accession>A0ABN7UJA3</accession>
<proteinExistence type="predicted"/>
<name>A0ABN7UJA3_GIGMA</name>
<dbReference type="Proteomes" id="UP000789901">
    <property type="component" value="Unassembled WGS sequence"/>
</dbReference>
<evidence type="ECO:0000313" key="2">
    <source>
        <dbReference type="Proteomes" id="UP000789901"/>
    </source>
</evidence>
<protein>
    <submittedName>
        <fullName evidence="1">10002_t:CDS:1</fullName>
    </submittedName>
</protein>
<evidence type="ECO:0000313" key="1">
    <source>
        <dbReference type="EMBL" id="CAG8598774.1"/>
    </source>
</evidence>
<comment type="caution">
    <text evidence="1">The sequence shown here is derived from an EMBL/GenBank/DDBJ whole genome shotgun (WGS) entry which is preliminary data.</text>
</comment>